<dbReference type="EMBL" id="NJEU01000310">
    <property type="protein sequence ID" value="PHH76576.1"/>
    <property type="molecule type" value="Genomic_DNA"/>
</dbReference>
<evidence type="ECO:0000313" key="4">
    <source>
        <dbReference type="EMBL" id="PHH76576.1"/>
    </source>
</evidence>
<dbReference type="PANTHER" id="PTHR46517:SF1">
    <property type="entry name" value="FRUCTOSE-2,6-BISPHOSPHATASE TIGAR"/>
    <property type="match status" value="1"/>
</dbReference>
<evidence type="ECO:0000256" key="3">
    <source>
        <dbReference type="PIRSR" id="PIRSR613078-2"/>
    </source>
</evidence>
<protein>
    <submittedName>
        <fullName evidence="4">Uncharacterized protein</fullName>
    </submittedName>
</protein>
<evidence type="ECO:0000256" key="1">
    <source>
        <dbReference type="ARBA" id="ARBA00022801"/>
    </source>
</evidence>
<dbReference type="SMART" id="SM00855">
    <property type="entry name" value="PGAM"/>
    <property type="match status" value="1"/>
</dbReference>
<dbReference type="InterPro" id="IPR029033">
    <property type="entry name" value="His_PPase_superfam"/>
</dbReference>
<feature type="active site" description="Proton donor/acceptor" evidence="2">
    <location>
        <position position="85"/>
    </location>
</feature>
<proteinExistence type="predicted"/>
<dbReference type="InterPro" id="IPR001345">
    <property type="entry name" value="PG/BPGM_mutase_AS"/>
</dbReference>
<dbReference type="AlphaFoldDB" id="A0A2C5Z976"/>
<dbReference type="OrthoDB" id="354304at2759"/>
<name>A0A2C5Z976_9HYPO</name>
<keyword evidence="5" id="KW-1185">Reference proteome</keyword>
<reference evidence="4 5" key="1">
    <citation type="submission" date="2017-06" db="EMBL/GenBank/DDBJ databases">
        <title>Ant-infecting Ophiocordyceps genomes reveal a high diversity of potential behavioral manipulation genes and a possible major role for enterotoxins.</title>
        <authorList>
            <person name="De Bekker C."/>
            <person name="Evans H.C."/>
            <person name="Brachmann A."/>
            <person name="Hughes D.P."/>
        </authorList>
    </citation>
    <scope>NUCLEOTIDE SEQUENCE [LARGE SCALE GENOMIC DNA]</scope>
    <source>
        <strain evidence="4 5">1348a</strain>
    </source>
</reference>
<dbReference type="SUPFAM" id="SSF53254">
    <property type="entry name" value="Phosphoglycerate mutase-like"/>
    <property type="match status" value="1"/>
</dbReference>
<gene>
    <name evidence="4" type="ORF">CDD82_3940</name>
</gene>
<organism evidence="4 5">
    <name type="scientific">Ophiocordyceps australis</name>
    <dbReference type="NCBI Taxonomy" id="1399860"/>
    <lineage>
        <taxon>Eukaryota</taxon>
        <taxon>Fungi</taxon>
        <taxon>Dikarya</taxon>
        <taxon>Ascomycota</taxon>
        <taxon>Pezizomycotina</taxon>
        <taxon>Sordariomycetes</taxon>
        <taxon>Hypocreomycetidae</taxon>
        <taxon>Hypocreales</taxon>
        <taxon>Ophiocordycipitaceae</taxon>
        <taxon>Ophiocordyceps</taxon>
    </lineage>
</organism>
<feature type="binding site" evidence="3">
    <location>
        <begin position="7"/>
        <end position="14"/>
    </location>
    <ligand>
        <name>substrate</name>
    </ligand>
</feature>
<comment type="caution">
    <text evidence="4">The sequence shown here is derived from an EMBL/GenBank/DDBJ whole genome shotgun (WGS) entry which is preliminary data.</text>
</comment>
<dbReference type="CDD" id="cd07067">
    <property type="entry name" value="HP_PGM_like"/>
    <property type="match status" value="1"/>
</dbReference>
<feature type="binding site" evidence="3">
    <location>
        <position position="58"/>
    </location>
    <ligand>
        <name>substrate</name>
    </ligand>
</feature>
<dbReference type="Pfam" id="PF00300">
    <property type="entry name" value="His_Phos_1"/>
    <property type="match status" value="1"/>
</dbReference>
<dbReference type="GO" id="GO:0004331">
    <property type="term" value="F:fructose-2,6-bisphosphate 2-phosphatase activity"/>
    <property type="evidence" value="ECO:0007669"/>
    <property type="project" value="TreeGrafter"/>
</dbReference>
<dbReference type="PANTHER" id="PTHR46517">
    <property type="entry name" value="FRUCTOSE-2,6-BISPHOSPHATASE TIGAR"/>
    <property type="match status" value="1"/>
</dbReference>
<dbReference type="InterPro" id="IPR051695">
    <property type="entry name" value="Phosphoglycerate_Mutase"/>
</dbReference>
<dbReference type="InterPro" id="IPR013078">
    <property type="entry name" value="His_Pase_superF_clade-1"/>
</dbReference>
<feature type="active site" description="Tele-phosphohistidine intermediate" evidence="2">
    <location>
        <position position="8"/>
    </location>
</feature>
<dbReference type="Gene3D" id="3.40.50.1240">
    <property type="entry name" value="Phosphoglycerate mutase-like"/>
    <property type="match status" value="1"/>
</dbReference>
<evidence type="ECO:0000313" key="5">
    <source>
        <dbReference type="Proteomes" id="UP000224854"/>
    </source>
</evidence>
<dbReference type="GO" id="GO:0005829">
    <property type="term" value="C:cytosol"/>
    <property type="evidence" value="ECO:0007669"/>
    <property type="project" value="TreeGrafter"/>
</dbReference>
<dbReference type="Proteomes" id="UP000224854">
    <property type="component" value="Unassembled WGS sequence"/>
</dbReference>
<dbReference type="GO" id="GO:0043456">
    <property type="term" value="P:regulation of pentose-phosphate shunt"/>
    <property type="evidence" value="ECO:0007669"/>
    <property type="project" value="TreeGrafter"/>
</dbReference>
<keyword evidence="1" id="KW-0378">Hydrolase</keyword>
<dbReference type="PROSITE" id="PS00175">
    <property type="entry name" value="PG_MUTASE"/>
    <property type="match status" value="1"/>
</dbReference>
<evidence type="ECO:0000256" key="2">
    <source>
        <dbReference type="PIRSR" id="PIRSR613078-1"/>
    </source>
</evidence>
<accession>A0A2C5Z976</accession>
<dbReference type="GO" id="GO:0045820">
    <property type="term" value="P:negative regulation of glycolytic process"/>
    <property type="evidence" value="ECO:0007669"/>
    <property type="project" value="TreeGrafter"/>
</dbReference>
<sequence>MRLLIIRHGESVDNVARLYAGSRDSPLTTHGALQADRLASSFSKFVELTHIYSSPLQRAAQTAQIICDAQHPESLVVIHIDELREKHFGSGEGQSYHAKGSVLQNGLYLPQGAESNESMNARMHSFFNCHLEPLLHLECESGQDMACAIVSHGIILSVLYKVLSSKASRITTPESLSAKSANASPVCPTWSNTGFLDITLSRTNHSLPLVLCIRGVNCTSHLANLRKTQGGIGSAPLDRRQRTIRQFFMPKSSQDATNGKHGTSNRV</sequence>